<dbReference type="Pfam" id="PF02932">
    <property type="entry name" value="Neur_chan_memb"/>
    <property type="match status" value="1"/>
</dbReference>
<keyword evidence="5 11" id="KW-0812">Transmembrane</keyword>
<dbReference type="Proteomes" id="UP001626550">
    <property type="component" value="Unassembled WGS sequence"/>
</dbReference>
<feature type="transmembrane region" description="Helical" evidence="11">
    <location>
        <begin position="248"/>
        <end position="271"/>
    </location>
</feature>
<gene>
    <name evidence="14" type="ORF">Ciccas_004031</name>
</gene>
<dbReference type="InterPro" id="IPR006028">
    <property type="entry name" value="GABAA/Glycine_rcpt"/>
</dbReference>
<keyword evidence="10 11" id="KW-0407">Ion channel</keyword>
<keyword evidence="7 11" id="KW-1133">Transmembrane helix</keyword>
<evidence type="ECO:0000259" key="12">
    <source>
        <dbReference type="Pfam" id="PF02931"/>
    </source>
</evidence>
<keyword evidence="9 11" id="KW-0472">Membrane</keyword>
<dbReference type="CDD" id="cd18987">
    <property type="entry name" value="LGIC_ECD_anion"/>
    <property type="match status" value="1"/>
</dbReference>
<reference evidence="14 15" key="1">
    <citation type="submission" date="2024-11" db="EMBL/GenBank/DDBJ databases">
        <title>Adaptive evolution of stress response genes in parasites aligns with host niche diversity.</title>
        <authorList>
            <person name="Hahn C."/>
            <person name="Resl P."/>
        </authorList>
    </citation>
    <scope>NUCLEOTIDE SEQUENCE [LARGE SCALE GENOMIC DNA]</scope>
    <source>
        <strain evidence="14">EGGRZ-B1_66</strain>
        <tissue evidence="14">Body</tissue>
    </source>
</reference>
<dbReference type="Gene3D" id="1.20.58.390">
    <property type="entry name" value="Neurotransmitter-gated ion-channel transmembrane domain"/>
    <property type="match status" value="1"/>
</dbReference>
<evidence type="ECO:0000256" key="9">
    <source>
        <dbReference type="ARBA" id="ARBA00023136"/>
    </source>
</evidence>
<dbReference type="PROSITE" id="PS00236">
    <property type="entry name" value="NEUROTR_ION_CHANNEL"/>
    <property type="match status" value="1"/>
</dbReference>
<protein>
    <submittedName>
        <fullName evidence="14">Uncharacterized protein</fullName>
    </submittedName>
</protein>
<evidence type="ECO:0000256" key="4">
    <source>
        <dbReference type="ARBA" id="ARBA00022475"/>
    </source>
</evidence>
<dbReference type="InterPro" id="IPR036734">
    <property type="entry name" value="Neur_chan_lig-bd_sf"/>
</dbReference>
<dbReference type="NCBIfam" id="TIGR00860">
    <property type="entry name" value="LIC"/>
    <property type="match status" value="1"/>
</dbReference>
<evidence type="ECO:0000313" key="15">
    <source>
        <dbReference type="Proteomes" id="UP001626550"/>
    </source>
</evidence>
<accession>A0ABD2QEZ5</accession>
<evidence type="ECO:0000256" key="8">
    <source>
        <dbReference type="ARBA" id="ARBA00023065"/>
    </source>
</evidence>
<keyword evidence="3 11" id="KW-0813">Transport</keyword>
<dbReference type="GO" id="GO:0005886">
    <property type="term" value="C:plasma membrane"/>
    <property type="evidence" value="ECO:0007669"/>
    <property type="project" value="UniProtKB-SubCell"/>
</dbReference>
<dbReference type="InterPro" id="IPR038050">
    <property type="entry name" value="Neuro_actylchol_rec"/>
</dbReference>
<comment type="similarity">
    <text evidence="11">Belongs to the ligand-gated ion channel (TC 1.A.9) family.</text>
</comment>
<feature type="transmembrane region" description="Helical" evidence="11">
    <location>
        <begin position="425"/>
        <end position="444"/>
    </location>
</feature>
<dbReference type="PANTHER" id="PTHR18945">
    <property type="entry name" value="NEUROTRANSMITTER GATED ION CHANNEL"/>
    <property type="match status" value="1"/>
</dbReference>
<sequence>MELFAWQKFIHFFCLILLASSALADAEIGKESAVRQKILKDIFKNYKKHDKPNEHSVTEVDVNMKILAIFSIDVLTMDYFIDAYLRMRWVDPRLTWNNDSGIEQVVSPQLKDKVWLPDLFFRNGKKGYLHTISQPNYLMRLMHNGTLTFSQKITMRYSCQMNLKTFPMDNQNCKIDIGSYAYQKNELNFIWDRSKKDGRKIELDTGELEISEFSSLKPEDFITTECGTTTGTGEYSCIEAKFVLRRQIGFYLATTYIPNILIIIVSWLSFWVSVDAAPARVPLGLLSLLGILTQANSLSSSLPRVSYIKAIDIWLIFSIIFVIGVLVEYAIALTVVRAKKANLWHREVREIVHQELVTWCSACQQQQLLEMNQQPGYQPGLDAPNFCDSLEGLITQHVVDKNDKSKVAVKPPSSTESEVDRYSRFLFPACYLLYNFFYWIYYLYLVNFIETDNLNQTNKR</sequence>
<dbReference type="PRINTS" id="PR00253">
    <property type="entry name" value="GABAARECEPTR"/>
</dbReference>
<comment type="caution">
    <text evidence="14">The sequence shown here is derived from an EMBL/GenBank/DDBJ whole genome shotgun (WGS) entry which is preliminary data.</text>
</comment>
<dbReference type="InterPro" id="IPR006029">
    <property type="entry name" value="Neurotrans-gated_channel_TM"/>
</dbReference>
<dbReference type="InterPro" id="IPR036719">
    <property type="entry name" value="Neuro-gated_channel_TM_sf"/>
</dbReference>
<evidence type="ECO:0000256" key="6">
    <source>
        <dbReference type="ARBA" id="ARBA00022729"/>
    </source>
</evidence>
<dbReference type="Pfam" id="PF02931">
    <property type="entry name" value="Neur_chan_LBD"/>
    <property type="match status" value="1"/>
</dbReference>
<dbReference type="InterPro" id="IPR006201">
    <property type="entry name" value="Neur_channel"/>
</dbReference>
<evidence type="ECO:0000256" key="5">
    <source>
        <dbReference type="ARBA" id="ARBA00022692"/>
    </source>
</evidence>
<proteinExistence type="inferred from homology"/>
<dbReference type="SUPFAM" id="SSF63712">
    <property type="entry name" value="Nicotinic receptor ligand binding domain-like"/>
    <property type="match status" value="1"/>
</dbReference>
<dbReference type="PRINTS" id="PR00252">
    <property type="entry name" value="NRIONCHANNEL"/>
</dbReference>
<keyword evidence="6 11" id="KW-0732">Signal</keyword>
<evidence type="ECO:0000256" key="1">
    <source>
        <dbReference type="ARBA" id="ARBA00004141"/>
    </source>
</evidence>
<dbReference type="AlphaFoldDB" id="A0ABD2QEZ5"/>
<feature type="transmembrane region" description="Helical" evidence="11">
    <location>
        <begin position="283"/>
        <end position="302"/>
    </location>
</feature>
<evidence type="ECO:0000256" key="7">
    <source>
        <dbReference type="ARBA" id="ARBA00022989"/>
    </source>
</evidence>
<dbReference type="GO" id="GO:0034220">
    <property type="term" value="P:monoatomic ion transmembrane transport"/>
    <property type="evidence" value="ECO:0007669"/>
    <property type="project" value="UniProtKB-KW"/>
</dbReference>
<feature type="domain" description="Neurotransmitter-gated ion-channel ligand-binding" evidence="12">
    <location>
        <begin position="36"/>
        <end position="247"/>
    </location>
</feature>
<feature type="signal peptide" evidence="11">
    <location>
        <begin position="1"/>
        <end position="26"/>
    </location>
</feature>
<dbReference type="CDD" id="cd19049">
    <property type="entry name" value="LGIC_TM_anion"/>
    <property type="match status" value="1"/>
</dbReference>
<evidence type="ECO:0000256" key="11">
    <source>
        <dbReference type="RuleBase" id="RU000687"/>
    </source>
</evidence>
<feature type="transmembrane region" description="Helical" evidence="11">
    <location>
        <begin position="314"/>
        <end position="336"/>
    </location>
</feature>
<feature type="domain" description="Neurotransmitter-gated ion-channel transmembrane" evidence="13">
    <location>
        <begin position="255"/>
        <end position="370"/>
    </location>
</feature>
<name>A0ABD2QEZ5_9PLAT</name>
<evidence type="ECO:0000256" key="2">
    <source>
        <dbReference type="ARBA" id="ARBA00004236"/>
    </source>
</evidence>
<evidence type="ECO:0000256" key="10">
    <source>
        <dbReference type="ARBA" id="ARBA00023303"/>
    </source>
</evidence>
<feature type="chain" id="PRO_5044532217" evidence="11">
    <location>
        <begin position="27"/>
        <end position="460"/>
    </location>
</feature>
<dbReference type="EMBL" id="JBJKFK010000401">
    <property type="protein sequence ID" value="KAL3317321.1"/>
    <property type="molecule type" value="Genomic_DNA"/>
</dbReference>
<keyword evidence="4" id="KW-1003">Cell membrane</keyword>
<evidence type="ECO:0000259" key="13">
    <source>
        <dbReference type="Pfam" id="PF02932"/>
    </source>
</evidence>
<comment type="subcellular location">
    <subcellularLocation>
        <location evidence="2">Cell membrane</location>
    </subcellularLocation>
    <subcellularLocation>
        <location evidence="1">Membrane</location>
        <topology evidence="1">Multi-pass membrane protein</topology>
    </subcellularLocation>
</comment>
<organism evidence="14 15">
    <name type="scientific">Cichlidogyrus casuarinus</name>
    <dbReference type="NCBI Taxonomy" id="1844966"/>
    <lineage>
        <taxon>Eukaryota</taxon>
        <taxon>Metazoa</taxon>
        <taxon>Spiralia</taxon>
        <taxon>Lophotrochozoa</taxon>
        <taxon>Platyhelminthes</taxon>
        <taxon>Monogenea</taxon>
        <taxon>Monopisthocotylea</taxon>
        <taxon>Dactylogyridea</taxon>
        <taxon>Ancyrocephalidae</taxon>
        <taxon>Cichlidogyrus</taxon>
    </lineage>
</organism>
<dbReference type="InterPro" id="IPR006202">
    <property type="entry name" value="Neur_chan_lig-bd"/>
</dbReference>
<evidence type="ECO:0000256" key="3">
    <source>
        <dbReference type="ARBA" id="ARBA00022448"/>
    </source>
</evidence>
<keyword evidence="15" id="KW-1185">Reference proteome</keyword>
<dbReference type="Gene3D" id="2.70.170.10">
    <property type="entry name" value="Neurotransmitter-gated ion-channel ligand-binding domain"/>
    <property type="match status" value="1"/>
</dbReference>
<keyword evidence="8 11" id="KW-0406">Ion transport</keyword>
<evidence type="ECO:0000313" key="14">
    <source>
        <dbReference type="EMBL" id="KAL3317321.1"/>
    </source>
</evidence>
<dbReference type="InterPro" id="IPR018000">
    <property type="entry name" value="Neurotransmitter_ion_chnl_CS"/>
</dbReference>
<dbReference type="SUPFAM" id="SSF90112">
    <property type="entry name" value="Neurotransmitter-gated ion-channel transmembrane pore"/>
    <property type="match status" value="1"/>
</dbReference>